<keyword evidence="7 13" id="KW-0067">ATP-binding</keyword>
<dbReference type="PANTHER" id="PTHR24092:SF198">
    <property type="entry name" value="PHOSPHOLIPID-TRANSPORTING ATPASE"/>
    <property type="match status" value="1"/>
</dbReference>
<feature type="transmembrane region" description="Helical" evidence="15">
    <location>
        <begin position="627"/>
        <end position="649"/>
    </location>
</feature>
<feature type="binding site" evidence="13">
    <location>
        <position position="302"/>
    </location>
    <ligand>
        <name>ATP</name>
        <dbReference type="ChEBI" id="CHEBI:30616"/>
    </ligand>
</feature>
<feature type="binding site" evidence="14">
    <location>
        <position position="429"/>
    </location>
    <ligand>
        <name>Mg(2+)</name>
        <dbReference type="ChEBI" id="CHEBI:18420"/>
    </ligand>
</feature>
<comment type="catalytic activity">
    <reaction evidence="12 15">
        <text>ATP + H2O + phospholipidSide 1 = ADP + phosphate + phospholipidSide 2.</text>
        <dbReference type="EC" id="7.6.2.1"/>
    </reaction>
</comment>
<keyword evidence="19" id="KW-1185">Reference proteome</keyword>
<gene>
    <name evidence="18" type="ORF">SKAU_G00049960</name>
</gene>
<evidence type="ECO:0000256" key="1">
    <source>
        <dbReference type="ARBA" id="ARBA00001946"/>
    </source>
</evidence>
<dbReference type="EC" id="7.6.2.1" evidence="15"/>
<evidence type="ECO:0000256" key="9">
    <source>
        <dbReference type="ARBA" id="ARBA00022967"/>
    </source>
</evidence>
<feature type="compositionally biased region" description="Polar residues" evidence="16">
    <location>
        <begin position="18"/>
        <end position="55"/>
    </location>
</feature>
<feature type="binding site" evidence="14">
    <location>
        <position position="425"/>
    </location>
    <ligand>
        <name>Mg(2+)</name>
        <dbReference type="ChEBI" id="CHEBI:18420"/>
    </ligand>
</feature>
<dbReference type="GO" id="GO:0005886">
    <property type="term" value="C:plasma membrane"/>
    <property type="evidence" value="ECO:0007669"/>
    <property type="project" value="TreeGrafter"/>
</dbReference>
<feature type="binding site" evidence="13">
    <location>
        <position position="188"/>
    </location>
    <ligand>
        <name>ATP</name>
        <dbReference type="ChEBI" id="CHEBI:30616"/>
    </ligand>
</feature>
<feature type="binding site" evidence="13">
    <location>
        <position position="428"/>
    </location>
    <ligand>
        <name>ATP</name>
        <dbReference type="ChEBI" id="CHEBI:30616"/>
    </ligand>
</feature>
<evidence type="ECO:0000256" key="2">
    <source>
        <dbReference type="ARBA" id="ARBA00004141"/>
    </source>
</evidence>
<feature type="binding site" evidence="13">
    <location>
        <position position="221"/>
    </location>
    <ligand>
        <name>ATP</name>
        <dbReference type="ChEBI" id="CHEBI:30616"/>
    </ligand>
</feature>
<keyword evidence="8 14" id="KW-0460">Magnesium</keyword>
<dbReference type="Pfam" id="PF13246">
    <property type="entry name" value="Cation_ATPase"/>
    <property type="match status" value="1"/>
</dbReference>
<dbReference type="GO" id="GO:0005802">
    <property type="term" value="C:trans-Golgi network"/>
    <property type="evidence" value="ECO:0007669"/>
    <property type="project" value="TreeGrafter"/>
</dbReference>
<dbReference type="GO" id="GO:0016887">
    <property type="term" value="F:ATP hydrolysis activity"/>
    <property type="evidence" value="ECO:0007669"/>
    <property type="project" value="InterPro"/>
</dbReference>
<comment type="subcellular location">
    <subcellularLocation>
        <location evidence="2 15">Membrane</location>
        <topology evidence="2 15">Multi-pass membrane protein</topology>
    </subcellularLocation>
</comment>
<feature type="region of interest" description="Disordered" evidence="16">
    <location>
        <begin position="743"/>
        <end position="777"/>
    </location>
</feature>
<evidence type="ECO:0000256" key="8">
    <source>
        <dbReference type="ARBA" id="ARBA00022842"/>
    </source>
</evidence>
<evidence type="ECO:0000256" key="5">
    <source>
        <dbReference type="ARBA" id="ARBA00022723"/>
    </source>
</evidence>
<dbReference type="EMBL" id="JAINUF010000002">
    <property type="protein sequence ID" value="KAJ8374416.1"/>
    <property type="molecule type" value="Genomic_DNA"/>
</dbReference>
<evidence type="ECO:0000256" key="6">
    <source>
        <dbReference type="ARBA" id="ARBA00022741"/>
    </source>
</evidence>
<sequence>MGYGCTFTRRRSTFPSCTCTNDRPTHQSAGSSTASTNPAISLSQGPPTTRPQQKNSQLLSLADQDALAEALGRQRTDWRCSDKLQMLSPTPDGPSCAAKQKWQGFEDALVNAGVLLYQAASPDEGALVGAARELGWVFLSRTRDSLTLSELGQVRQYQLLALLDFTSQRRRMSVLVREPEGTLKLYCKGADIVILERLRQNSPHQESTERALEVYAQGCLRTLCVAGRSVREELWEEWSRALAQAARATHHRDDMLEQVYNKMETELTMLGVTAIEDRLQEGVSQTISTLRQAGVKVWVLTGDKTETAVNIGYSCSLLDTDATLLQGEELRQLLQTPDPYITISKGNEPDFWGTYRKTEGNRMALVVTGPELAEMEEKPELGERFVSLAKRCQSVLCCRMTPGQKACVVQLVRKYTSAITMAIGDGANDVNMIKRAHIGVGLSGVEGSQAVQNADYSLAQFRFLRKLLLVHGRWSYRRICTFVRYFLYKTTTFALVHVWYGFYNGFSAQRIYENWFITLYTVMYTIYPVLTLAVFEQDMSAEASMRWPEAYKIGQRQELFNPWKLASTLLYSFYTSLVLFFIPLGVASYSPLDYQTFAVIVETGVIFSVSVEIMLQTGFWTKYNVAAIVLSLVVFFLSTLVLHSPRLHAGAPTDYYFPGVSMNAFRNPVLWLTALLTACTAILPSLTIRALALVLDPSDTHRVHSTEQTISHRGPVEMQFRFRRGDLQRRSSYAMSQGRGFGRLISSGVGRHSTVPPQDRRESAGETEKEGTPLPLP</sequence>
<reference evidence="18" key="1">
    <citation type="journal article" date="2023" name="Science">
        <title>Genome structures resolve the early diversification of teleost fishes.</title>
        <authorList>
            <person name="Parey E."/>
            <person name="Louis A."/>
            <person name="Montfort J."/>
            <person name="Bouchez O."/>
            <person name="Roques C."/>
            <person name="Iampietro C."/>
            <person name="Lluch J."/>
            <person name="Castinel A."/>
            <person name="Donnadieu C."/>
            <person name="Desvignes T."/>
            <person name="Floi Bucao C."/>
            <person name="Jouanno E."/>
            <person name="Wen M."/>
            <person name="Mejri S."/>
            <person name="Dirks R."/>
            <person name="Jansen H."/>
            <person name="Henkel C."/>
            <person name="Chen W.J."/>
            <person name="Zahm M."/>
            <person name="Cabau C."/>
            <person name="Klopp C."/>
            <person name="Thompson A.W."/>
            <person name="Robinson-Rechavi M."/>
            <person name="Braasch I."/>
            <person name="Lecointre G."/>
            <person name="Bobe J."/>
            <person name="Postlethwait J.H."/>
            <person name="Berthelot C."/>
            <person name="Roest Crollius H."/>
            <person name="Guiguen Y."/>
        </authorList>
    </citation>
    <scope>NUCLEOTIDE SEQUENCE</scope>
    <source>
        <strain evidence="18">WJC10195</strain>
    </source>
</reference>
<dbReference type="InterPro" id="IPR001757">
    <property type="entry name" value="P_typ_ATPase"/>
</dbReference>
<dbReference type="GO" id="GO:0140326">
    <property type="term" value="F:ATPase-coupled intramembrane lipid transporter activity"/>
    <property type="evidence" value="ECO:0007669"/>
    <property type="project" value="UniProtKB-EC"/>
</dbReference>
<comment type="similarity">
    <text evidence="3 15">Belongs to the cation transport ATPase (P-type) (TC 3.A.3) family. Type IV subfamily.</text>
</comment>
<feature type="transmembrane region" description="Helical" evidence="15">
    <location>
        <begin position="482"/>
        <end position="503"/>
    </location>
</feature>
<evidence type="ECO:0000256" key="12">
    <source>
        <dbReference type="ARBA" id="ARBA00034036"/>
    </source>
</evidence>
<keyword evidence="4 15" id="KW-0812">Transmembrane</keyword>
<dbReference type="SUPFAM" id="SSF81660">
    <property type="entry name" value="Metal cation-transporting ATPase, ATP-binding domain N"/>
    <property type="match status" value="1"/>
</dbReference>
<evidence type="ECO:0000313" key="19">
    <source>
        <dbReference type="Proteomes" id="UP001152622"/>
    </source>
</evidence>
<evidence type="ECO:0000256" key="4">
    <source>
        <dbReference type="ARBA" id="ARBA00022692"/>
    </source>
</evidence>
<feature type="transmembrane region" description="Helical" evidence="15">
    <location>
        <begin position="669"/>
        <end position="695"/>
    </location>
</feature>
<evidence type="ECO:0000256" key="15">
    <source>
        <dbReference type="RuleBase" id="RU362033"/>
    </source>
</evidence>
<feature type="binding site" evidence="13">
    <location>
        <position position="429"/>
    </location>
    <ligand>
        <name>ATP</name>
        <dbReference type="ChEBI" id="CHEBI:30616"/>
    </ligand>
</feature>
<dbReference type="SUPFAM" id="SSF81665">
    <property type="entry name" value="Calcium ATPase, transmembrane domain M"/>
    <property type="match status" value="1"/>
</dbReference>
<dbReference type="GO" id="GO:0045332">
    <property type="term" value="P:phospholipid translocation"/>
    <property type="evidence" value="ECO:0007669"/>
    <property type="project" value="TreeGrafter"/>
</dbReference>
<keyword evidence="6 13" id="KW-0547">Nucleotide-binding</keyword>
<dbReference type="InterPro" id="IPR023299">
    <property type="entry name" value="ATPase_P-typ_cyto_dom_N"/>
</dbReference>
<evidence type="ECO:0000256" key="16">
    <source>
        <dbReference type="SAM" id="MobiDB-lite"/>
    </source>
</evidence>
<dbReference type="SUPFAM" id="SSF56784">
    <property type="entry name" value="HAD-like"/>
    <property type="match status" value="1"/>
</dbReference>
<dbReference type="PANTHER" id="PTHR24092">
    <property type="entry name" value="PROBABLE PHOSPHOLIPID-TRANSPORTING ATPASE"/>
    <property type="match status" value="1"/>
</dbReference>
<feature type="region of interest" description="Disordered" evidence="16">
    <location>
        <begin position="18"/>
        <end position="56"/>
    </location>
</feature>
<feature type="binding site" evidence="13">
    <location>
        <position position="124"/>
    </location>
    <ligand>
        <name>ATP</name>
        <dbReference type="ChEBI" id="CHEBI:30616"/>
    </ligand>
</feature>
<dbReference type="Gene3D" id="3.40.1110.10">
    <property type="entry name" value="Calcium-transporting ATPase, cytoplasmic domain N"/>
    <property type="match status" value="1"/>
</dbReference>
<evidence type="ECO:0000256" key="13">
    <source>
        <dbReference type="PIRSR" id="PIRSR606539-2"/>
    </source>
</evidence>
<feature type="binding site" evidence="13">
    <location>
        <position position="399"/>
    </location>
    <ligand>
        <name>ATP</name>
        <dbReference type="ChEBI" id="CHEBI:30616"/>
    </ligand>
</feature>
<keyword evidence="9 15" id="KW-1278">Translocase</keyword>
<name>A0A9Q1J8J1_SYNKA</name>
<accession>A0A9Q1J8J1</accession>
<feature type="binding site" evidence="13">
    <location>
        <position position="303"/>
    </location>
    <ligand>
        <name>ATP</name>
        <dbReference type="ChEBI" id="CHEBI:30616"/>
    </ligand>
</feature>
<evidence type="ECO:0000256" key="3">
    <source>
        <dbReference type="ARBA" id="ARBA00008109"/>
    </source>
</evidence>
<feature type="binding site" evidence="13">
    <location>
        <position position="165"/>
    </location>
    <ligand>
        <name>ATP</name>
        <dbReference type="ChEBI" id="CHEBI:30616"/>
    </ligand>
</feature>
<dbReference type="OrthoDB" id="377733at2759"/>
<dbReference type="InterPro" id="IPR032630">
    <property type="entry name" value="P_typ_ATPase_c"/>
</dbReference>
<feature type="compositionally biased region" description="Basic and acidic residues" evidence="16">
    <location>
        <begin position="758"/>
        <end position="771"/>
    </location>
</feature>
<dbReference type="InterPro" id="IPR023298">
    <property type="entry name" value="ATPase_P-typ_TM_dom_sf"/>
</dbReference>
<comment type="cofactor">
    <cofactor evidence="1 14">
        <name>Mg(2+)</name>
        <dbReference type="ChEBI" id="CHEBI:18420"/>
    </cofactor>
</comment>
<evidence type="ECO:0000256" key="7">
    <source>
        <dbReference type="ARBA" id="ARBA00022840"/>
    </source>
</evidence>
<feature type="binding site" evidence="13">
    <location>
        <position position="301"/>
    </location>
    <ligand>
        <name>ATP</name>
        <dbReference type="ChEBI" id="CHEBI:30616"/>
    </ligand>
</feature>
<keyword evidence="10 15" id="KW-1133">Transmembrane helix</keyword>
<proteinExistence type="inferred from homology"/>
<protein>
    <recommendedName>
        <fullName evidence="15">Phospholipid-transporting ATPase</fullName>
        <ecNumber evidence="15">7.6.2.1</ecNumber>
    </recommendedName>
</protein>
<keyword evidence="5 14" id="KW-0479">Metal-binding</keyword>
<evidence type="ECO:0000313" key="18">
    <source>
        <dbReference type="EMBL" id="KAJ8374416.1"/>
    </source>
</evidence>
<dbReference type="AlphaFoldDB" id="A0A9Q1J8J1"/>
<dbReference type="InterPro" id="IPR006539">
    <property type="entry name" value="P-type_ATPase_IV"/>
</dbReference>
<feature type="transmembrane region" description="Helical" evidence="15">
    <location>
        <begin position="515"/>
        <end position="535"/>
    </location>
</feature>
<comment type="caution">
    <text evidence="18">The sequence shown here is derived from an EMBL/GenBank/DDBJ whole genome shotgun (WGS) entry which is preliminary data.</text>
</comment>
<dbReference type="NCBIfam" id="TIGR01494">
    <property type="entry name" value="ATPase_P-type"/>
    <property type="match status" value="1"/>
</dbReference>
<dbReference type="InterPro" id="IPR036412">
    <property type="entry name" value="HAD-like_sf"/>
</dbReference>
<evidence type="ECO:0000259" key="17">
    <source>
        <dbReference type="Pfam" id="PF16212"/>
    </source>
</evidence>
<evidence type="ECO:0000256" key="14">
    <source>
        <dbReference type="PIRSR" id="PIRSR606539-3"/>
    </source>
</evidence>
<feature type="transmembrane region" description="Helical" evidence="15">
    <location>
        <begin position="596"/>
        <end position="615"/>
    </location>
</feature>
<dbReference type="FunFam" id="3.40.50.1000:FF:000130">
    <property type="entry name" value="Phospholipid-transporting ATPase"/>
    <property type="match status" value="1"/>
</dbReference>
<dbReference type="Proteomes" id="UP001152622">
    <property type="component" value="Chromosome 2"/>
</dbReference>
<dbReference type="NCBIfam" id="TIGR01652">
    <property type="entry name" value="ATPase-Plipid"/>
    <property type="match status" value="1"/>
</dbReference>
<feature type="binding site" evidence="13">
    <location>
        <position position="405"/>
    </location>
    <ligand>
        <name>ATP</name>
        <dbReference type="ChEBI" id="CHEBI:30616"/>
    </ligand>
</feature>
<keyword evidence="11 15" id="KW-0472">Membrane</keyword>
<dbReference type="GO" id="GO:0007030">
    <property type="term" value="P:Golgi organization"/>
    <property type="evidence" value="ECO:0007669"/>
    <property type="project" value="TreeGrafter"/>
</dbReference>
<dbReference type="GO" id="GO:0005524">
    <property type="term" value="F:ATP binding"/>
    <property type="evidence" value="ECO:0007669"/>
    <property type="project" value="UniProtKB-UniRule"/>
</dbReference>
<dbReference type="InterPro" id="IPR023214">
    <property type="entry name" value="HAD_sf"/>
</dbReference>
<feature type="transmembrane region" description="Helical" evidence="15">
    <location>
        <begin position="569"/>
        <end position="590"/>
    </location>
</feature>
<evidence type="ECO:0000256" key="10">
    <source>
        <dbReference type="ARBA" id="ARBA00022989"/>
    </source>
</evidence>
<dbReference type="Pfam" id="PF16212">
    <property type="entry name" value="PhoLip_ATPase_C"/>
    <property type="match status" value="1"/>
</dbReference>
<feature type="domain" description="P-type ATPase C-terminal" evidence="17">
    <location>
        <begin position="451"/>
        <end position="696"/>
    </location>
</feature>
<dbReference type="GO" id="GO:0000287">
    <property type="term" value="F:magnesium ion binding"/>
    <property type="evidence" value="ECO:0007669"/>
    <property type="project" value="UniProtKB-UniRule"/>
</dbReference>
<organism evidence="18 19">
    <name type="scientific">Synaphobranchus kaupii</name>
    <name type="common">Kaup's arrowtooth eel</name>
    <dbReference type="NCBI Taxonomy" id="118154"/>
    <lineage>
        <taxon>Eukaryota</taxon>
        <taxon>Metazoa</taxon>
        <taxon>Chordata</taxon>
        <taxon>Craniata</taxon>
        <taxon>Vertebrata</taxon>
        <taxon>Euteleostomi</taxon>
        <taxon>Actinopterygii</taxon>
        <taxon>Neopterygii</taxon>
        <taxon>Teleostei</taxon>
        <taxon>Anguilliformes</taxon>
        <taxon>Synaphobranchidae</taxon>
        <taxon>Synaphobranchus</taxon>
    </lineage>
</organism>
<evidence type="ECO:0000256" key="11">
    <source>
        <dbReference type="ARBA" id="ARBA00023136"/>
    </source>
</evidence>
<dbReference type="Gene3D" id="3.40.50.1000">
    <property type="entry name" value="HAD superfamily/HAD-like"/>
    <property type="match status" value="1"/>
</dbReference>